<comment type="caution">
    <text evidence="2">The sequence shown here is derived from an EMBL/GenBank/DDBJ whole genome shotgun (WGS) entry which is preliminary data.</text>
</comment>
<keyword evidence="3" id="KW-1185">Reference proteome</keyword>
<dbReference type="InterPro" id="IPR036249">
    <property type="entry name" value="Thioredoxin-like_sf"/>
</dbReference>
<feature type="compositionally biased region" description="Low complexity" evidence="1">
    <location>
        <begin position="139"/>
        <end position="151"/>
    </location>
</feature>
<dbReference type="Gene3D" id="3.40.50.12370">
    <property type="match status" value="2"/>
</dbReference>
<feature type="region of interest" description="Disordered" evidence="1">
    <location>
        <begin position="1075"/>
        <end position="1104"/>
    </location>
</feature>
<evidence type="ECO:0000256" key="1">
    <source>
        <dbReference type="SAM" id="MobiDB-lite"/>
    </source>
</evidence>
<accession>A0A7J6SP84</accession>
<dbReference type="SUPFAM" id="SSF52833">
    <property type="entry name" value="Thioredoxin-like"/>
    <property type="match status" value="1"/>
</dbReference>
<feature type="compositionally biased region" description="Low complexity" evidence="1">
    <location>
        <begin position="108"/>
        <end position="122"/>
    </location>
</feature>
<dbReference type="EMBL" id="JABANO010016836">
    <property type="protein sequence ID" value="KAF4734505.1"/>
    <property type="molecule type" value="Genomic_DNA"/>
</dbReference>
<feature type="region of interest" description="Disordered" evidence="1">
    <location>
        <begin position="76"/>
        <end position="151"/>
    </location>
</feature>
<sequence>KVAKKIVKEGVEDMVVLAKMDGTANDSPVESISWDGFPTLYYVKAGESEPVKYDGPRDAKGIWKWIKKHHSNSDGLKERLAASKAAEKEEPEAEKGEELVSMEPKPLRPSSLSVSSTATGSPCEGLFKEQLSDERSGVGEEQQQQAGEGTQPSFYILPSRQRFDMNFPSRVLIVVVCGAQERSDDAVKNGIEFMLRSKRRCVVEGSPTFTIGLLHLCELSSVETNAAGDTLHEEVSFGGEMWKSVRTRCGCIRSLCEREDGKLPWLPPELRGSPVESLSLCPNRTSLSDLLARQNQIISLPFGLLRLNNRATTAKAPTTPSKGCDILLNSVERLLEMLRRVPRRAGFFEASTGGGVLDKSVVSICAERNCTTDSGRERLPLLGVRSILRDPTPPNLSDYHAILLLSSENWKIVVDWGLRLVGRGKNVLAIHFNKGSEAQAAEVYMSARRRDVCGRVSMGKDGISLVKPRKLSSLQWLGRLFSGLDARDVNPSVNFEMTIRPPCPSIVPIAVDLSKHCSILVMGDSGRKDTRYREMVERCSGNVVIARCELPAEAPPIRDFVVGVGARDQEGARRALSMAFALAASTTGEARGARVYIIYIPVQPWQFGQEEDILSIGYKSTQLLSSVQDEIARLQSQYPGVKVTLKMGNPTDRMHVQHELVSTAERNGILLRLPSITDSQDGRGISCLYRCPPLLVLGGGHNIDSGELGSVASHMIDKGRSRNINTVSVAVAKLGLDRVSPADHPVAPYCQDLQQEAHQDTERPVALPEEANGREESPAGLVLAERSLLQRPIPSAVVTVPDVYTGGNSFASSGSDQEQQQGYPLLGVRAVLGEPNPPRSSDYYSILLLSSENLECVIDWGLRLTPSGRTVLGVHFNKGTPQQAADFSIRAIRRAQEVNPGVEFEITVRPSCASIIPIAAELSRHCRFLVIGDSGKTNTRHREMVSRCAGNVIIARSELALKASAVRDFVVGVGARDQEGALRALSMAFALARAAGDGRGANVSIIYIPVQPWQFGQQEDILSIGYKSSQLLQSVQDTVKRLEAQHPGVKVALKMGNPTDRMHVQDELLSTAERNGILLKPSSPPSSSSSSSGRYDRAPPRPPPILVVGGGHNSDCGELGSVTSQFVDKGRKRSLQGVTVAVAKLGLDAGGSVPTLLHPVAPAFTHEAPNH</sequence>
<proteinExistence type="predicted"/>
<organism evidence="2 3">
    <name type="scientific">Perkinsus olseni</name>
    <name type="common">Perkinsus atlanticus</name>
    <dbReference type="NCBI Taxonomy" id="32597"/>
    <lineage>
        <taxon>Eukaryota</taxon>
        <taxon>Sar</taxon>
        <taxon>Alveolata</taxon>
        <taxon>Perkinsozoa</taxon>
        <taxon>Perkinsea</taxon>
        <taxon>Perkinsida</taxon>
        <taxon>Perkinsidae</taxon>
        <taxon>Perkinsus</taxon>
    </lineage>
</organism>
<name>A0A7J6SP84_PEROL</name>
<evidence type="ECO:0000313" key="2">
    <source>
        <dbReference type="EMBL" id="KAF4734505.1"/>
    </source>
</evidence>
<gene>
    <name evidence="2" type="ORF">FOZ63_016943</name>
</gene>
<evidence type="ECO:0000313" key="3">
    <source>
        <dbReference type="Proteomes" id="UP000553632"/>
    </source>
</evidence>
<dbReference type="Proteomes" id="UP000553632">
    <property type="component" value="Unassembled WGS sequence"/>
</dbReference>
<feature type="compositionally biased region" description="Basic and acidic residues" evidence="1">
    <location>
        <begin position="76"/>
        <end position="98"/>
    </location>
</feature>
<dbReference type="AlphaFoldDB" id="A0A7J6SP84"/>
<reference evidence="2 3" key="1">
    <citation type="submission" date="2020-04" db="EMBL/GenBank/DDBJ databases">
        <title>Perkinsus olseni comparative genomics.</title>
        <authorList>
            <person name="Bogema D.R."/>
        </authorList>
    </citation>
    <scope>NUCLEOTIDE SEQUENCE [LARGE SCALE GENOMIC DNA]</scope>
    <source>
        <strain evidence="2 3">ATCC PRA-207</strain>
    </source>
</reference>
<protein>
    <submittedName>
        <fullName evidence="2">Uncharacterized protein</fullName>
    </submittedName>
</protein>
<feature type="non-terminal residue" evidence="2">
    <location>
        <position position="1"/>
    </location>
</feature>
<feature type="compositionally biased region" description="Basic and acidic residues" evidence="1">
    <location>
        <begin position="126"/>
        <end position="138"/>
    </location>
</feature>
<dbReference type="OMA" id="RARERWM"/>
<dbReference type="Gene3D" id="3.40.30.10">
    <property type="entry name" value="Glutaredoxin"/>
    <property type="match status" value="1"/>
</dbReference>